<accession>A0AAV3PG80</accession>
<dbReference type="PANTHER" id="PTHR10501">
    <property type="entry name" value="U1 SMALL NUCLEAR RIBONUCLEOPROTEIN A/U2 SMALL NUCLEAR RIBONUCLEOPROTEIN B"/>
    <property type="match status" value="1"/>
</dbReference>
<feature type="compositionally biased region" description="Polar residues" evidence="3">
    <location>
        <begin position="29"/>
        <end position="51"/>
    </location>
</feature>
<reference evidence="5 6" key="1">
    <citation type="submission" date="2024-01" db="EMBL/GenBank/DDBJ databases">
        <title>The complete chloroplast genome sequence of Lithospermum erythrorhizon: insights into the phylogenetic relationship among Boraginaceae species and the maternal lineages of purple gromwells.</title>
        <authorList>
            <person name="Okada T."/>
            <person name="Watanabe K."/>
        </authorList>
    </citation>
    <scope>NUCLEOTIDE SEQUENCE [LARGE SCALE GENOMIC DNA]</scope>
</reference>
<evidence type="ECO:0000256" key="2">
    <source>
        <dbReference type="PROSITE-ProRule" id="PRU00176"/>
    </source>
</evidence>
<dbReference type="Proteomes" id="UP001454036">
    <property type="component" value="Unassembled WGS sequence"/>
</dbReference>
<dbReference type="PROSITE" id="PS50102">
    <property type="entry name" value="RRM"/>
    <property type="match status" value="1"/>
</dbReference>
<evidence type="ECO:0000256" key="3">
    <source>
        <dbReference type="SAM" id="MobiDB-lite"/>
    </source>
</evidence>
<dbReference type="EMBL" id="BAABME010017502">
    <property type="protein sequence ID" value="GAA0150315.1"/>
    <property type="molecule type" value="Genomic_DNA"/>
</dbReference>
<proteinExistence type="predicted"/>
<name>A0AAV3PG80_LITER</name>
<protein>
    <submittedName>
        <fullName evidence="5">RNA splicing factor</fullName>
    </submittedName>
</protein>
<dbReference type="InterPro" id="IPR000504">
    <property type="entry name" value="RRM_dom"/>
</dbReference>
<keyword evidence="6" id="KW-1185">Reference proteome</keyword>
<comment type="caution">
    <text evidence="5">The sequence shown here is derived from an EMBL/GenBank/DDBJ whole genome shotgun (WGS) entry which is preliminary data.</text>
</comment>
<dbReference type="CDD" id="cd21618">
    <property type="entry name" value="RRM_AtNSRA_like"/>
    <property type="match status" value="1"/>
</dbReference>
<feature type="domain" description="RRM" evidence="4">
    <location>
        <begin position="211"/>
        <end position="297"/>
    </location>
</feature>
<dbReference type="SMART" id="SM00360">
    <property type="entry name" value="RRM"/>
    <property type="match status" value="1"/>
</dbReference>
<dbReference type="Gene3D" id="3.30.70.330">
    <property type="match status" value="1"/>
</dbReference>
<evidence type="ECO:0000256" key="1">
    <source>
        <dbReference type="ARBA" id="ARBA00022884"/>
    </source>
</evidence>
<evidence type="ECO:0000313" key="5">
    <source>
        <dbReference type="EMBL" id="GAA0150315.1"/>
    </source>
</evidence>
<sequence>MGDPYWRYGAVPPDRASAQITSFPGHLSSEASTLTTGQPWKSNGFPGSSSDFPPRDIFPYVPGSYGGDGLLNTRSRSGVDGLGTSAGIQRYPSQIQDIRSGSGVDGLGTSAGIQRYPSQIQDIRSGSGVDGLGTSPGIQRYPSQIQDIRSGSGVDGLVTSAGIQRYPSPIQDRNLLSQRHDAAPRISDSIPQMHGSVTRTDGPLATAAESNVLFVDGLPTDCSRREVGHLFRPFIGFKEIKVVHKEARRKGDKAMVLCFVEFADAKCALTAMEALQGYKFDDKKPESPVLQICYAHFPFRLPSHNEHQQLGPSQ</sequence>
<dbReference type="InterPro" id="IPR012677">
    <property type="entry name" value="Nucleotide-bd_a/b_plait_sf"/>
</dbReference>
<dbReference type="Pfam" id="PF00076">
    <property type="entry name" value="RRM_1"/>
    <property type="match status" value="1"/>
</dbReference>
<feature type="region of interest" description="Disordered" evidence="3">
    <location>
        <begin position="28"/>
        <end position="55"/>
    </location>
</feature>
<dbReference type="GO" id="GO:0003723">
    <property type="term" value="F:RNA binding"/>
    <property type="evidence" value="ECO:0007669"/>
    <property type="project" value="UniProtKB-UniRule"/>
</dbReference>
<evidence type="ECO:0000313" key="6">
    <source>
        <dbReference type="Proteomes" id="UP001454036"/>
    </source>
</evidence>
<dbReference type="SUPFAM" id="SSF54928">
    <property type="entry name" value="RNA-binding domain, RBD"/>
    <property type="match status" value="1"/>
</dbReference>
<evidence type="ECO:0000259" key="4">
    <source>
        <dbReference type="PROSITE" id="PS50102"/>
    </source>
</evidence>
<gene>
    <name evidence="5" type="ORF">LIER_37099</name>
</gene>
<organism evidence="5 6">
    <name type="scientific">Lithospermum erythrorhizon</name>
    <name type="common">Purple gromwell</name>
    <name type="synonym">Lithospermum officinale var. erythrorhizon</name>
    <dbReference type="NCBI Taxonomy" id="34254"/>
    <lineage>
        <taxon>Eukaryota</taxon>
        <taxon>Viridiplantae</taxon>
        <taxon>Streptophyta</taxon>
        <taxon>Embryophyta</taxon>
        <taxon>Tracheophyta</taxon>
        <taxon>Spermatophyta</taxon>
        <taxon>Magnoliopsida</taxon>
        <taxon>eudicotyledons</taxon>
        <taxon>Gunneridae</taxon>
        <taxon>Pentapetalae</taxon>
        <taxon>asterids</taxon>
        <taxon>lamiids</taxon>
        <taxon>Boraginales</taxon>
        <taxon>Boraginaceae</taxon>
        <taxon>Boraginoideae</taxon>
        <taxon>Lithospermeae</taxon>
        <taxon>Lithospermum</taxon>
    </lineage>
</organism>
<keyword evidence="1 2" id="KW-0694">RNA-binding</keyword>
<dbReference type="AlphaFoldDB" id="A0AAV3PG80"/>
<dbReference type="InterPro" id="IPR035979">
    <property type="entry name" value="RBD_domain_sf"/>
</dbReference>